<dbReference type="GO" id="GO:0004674">
    <property type="term" value="F:protein serine/threonine kinase activity"/>
    <property type="evidence" value="ECO:0007669"/>
    <property type="project" value="UniProtKB-KW"/>
</dbReference>
<reference evidence="10" key="3">
    <citation type="submission" date="2025-09" db="UniProtKB">
        <authorList>
            <consortium name="Ensembl"/>
        </authorList>
    </citation>
    <scope>IDENTIFICATION</scope>
    <source>
        <strain evidence="10">Hd-rR</strain>
    </source>
</reference>
<dbReference type="EC" id="2.7.11.1" evidence="1"/>
<dbReference type="InterPro" id="IPR011009">
    <property type="entry name" value="Kinase-like_dom_sf"/>
</dbReference>
<dbReference type="Ensembl" id="ENSORLT00000027123.1">
    <property type="protein sequence ID" value="ENSORLP00000041898.1"/>
    <property type="gene ID" value="ENSORLG00000029547.1"/>
</dbReference>
<protein>
    <recommendedName>
        <fullName evidence="1">non-specific serine/threonine protein kinase</fullName>
        <ecNumber evidence="1">2.7.11.1</ecNumber>
    </recommendedName>
</protein>
<evidence type="ECO:0000256" key="8">
    <source>
        <dbReference type="ARBA" id="ARBA00048679"/>
    </source>
</evidence>
<dbReference type="GeneTree" id="ENSGT00940000158375"/>
<keyword evidence="4" id="KW-0547">Nucleotide-binding</keyword>
<dbReference type="PANTHER" id="PTHR22983:SF6">
    <property type="entry name" value="SERINE_THREONINE-PROTEIN KINASE 36"/>
    <property type="match status" value="1"/>
</dbReference>
<dbReference type="AlphaFoldDB" id="A0A3B3IDK7"/>
<evidence type="ECO:0000256" key="2">
    <source>
        <dbReference type="ARBA" id="ARBA00022527"/>
    </source>
</evidence>
<dbReference type="GO" id="GO:0005737">
    <property type="term" value="C:cytoplasm"/>
    <property type="evidence" value="ECO:0007669"/>
    <property type="project" value="UniProtKB-ARBA"/>
</dbReference>
<feature type="domain" description="Protein kinase" evidence="9">
    <location>
        <begin position="4"/>
        <end position="155"/>
    </location>
</feature>
<dbReference type="GO" id="GO:0005524">
    <property type="term" value="F:ATP binding"/>
    <property type="evidence" value="ECO:0007669"/>
    <property type="project" value="UniProtKB-KW"/>
</dbReference>
<reference evidence="10 11" key="1">
    <citation type="journal article" date="2007" name="Nature">
        <title>The medaka draft genome and insights into vertebrate genome evolution.</title>
        <authorList>
            <person name="Kasahara M."/>
            <person name="Naruse K."/>
            <person name="Sasaki S."/>
            <person name="Nakatani Y."/>
            <person name="Qu W."/>
            <person name="Ahsan B."/>
            <person name="Yamada T."/>
            <person name="Nagayasu Y."/>
            <person name="Doi K."/>
            <person name="Kasai Y."/>
            <person name="Jindo T."/>
            <person name="Kobayashi D."/>
            <person name="Shimada A."/>
            <person name="Toyoda A."/>
            <person name="Kuroki Y."/>
            <person name="Fujiyama A."/>
            <person name="Sasaki T."/>
            <person name="Shimizu A."/>
            <person name="Asakawa S."/>
            <person name="Shimizu N."/>
            <person name="Hashimoto S."/>
            <person name="Yang J."/>
            <person name="Lee Y."/>
            <person name="Matsushima K."/>
            <person name="Sugano S."/>
            <person name="Sakaizumi M."/>
            <person name="Narita T."/>
            <person name="Ohishi K."/>
            <person name="Haga S."/>
            <person name="Ohta F."/>
            <person name="Nomoto H."/>
            <person name="Nogata K."/>
            <person name="Morishita T."/>
            <person name="Endo T."/>
            <person name="Shin-I T."/>
            <person name="Takeda H."/>
            <person name="Morishita S."/>
            <person name="Kohara Y."/>
        </authorList>
    </citation>
    <scope>NUCLEOTIDE SEQUENCE [LARGE SCALE GENOMIC DNA]</scope>
    <source>
        <strain evidence="10 11">Hd-rR</strain>
    </source>
</reference>
<organism evidence="10 11">
    <name type="scientific">Oryzias latipes</name>
    <name type="common">Japanese rice fish</name>
    <name type="synonym">Japanese killifish</name>
    <dbReference type="NCBI Taxonomy" id="8090"/>
    <lineage>
        <taxon>Eukaryota</taxon>
        <taxon>Metazoa</taxon>
        <taxon>Chordata</taxon>
        <taxon>Craniata</taxon>
        <taxon>Vertebrata</taxon>
        <taxon>Euteleostomi</taxon>
        <taxon>Actinopterygii</taxon>
        <taxon>Neopterygii</taxon>
        <taxon>Teleostei</taxon>
        <taxon>Neoteleostei</taxon>
        <taxon>Acanthomorphata</taxon>
        <taxon>Ovalentaria</taxon>
        <taxon>Atherinomorphae</taxon>
        <taxon>Beloniformes</taxon>
        <taxon>Adrianichthyidae</taxon>
        <taxon>Oryziinae</taxon>
        <taxon>Oryzias</taxon>
    </lineage>
</organism>
<keyword evidence="2" id="KW-0723">Serine/threonine-protein kinase</keyword>
<comment type="catalytic activity">
    <reaction evidence="8">
        <text>L-seryl-[protein] + ATP = O-phospho-L-seryl-[protein] + ADP + H(+)</text>
        <dbReference type="Rhea" id="RHEA:17989"/>
        <dbReference type="Rhea" id="RHEA-COMP:9863"/>
        <dbReference type="Rhea" id="RHEA-COMP:11604"/>
        <dbReference type="ChEBI" id="CHEBI:15378"/>
        <dbReference type="ChEBI" id="CHEBI:29999"/>
        <dbReference type="ChEBI" id="CHEBI:30616"/>
        <dbReference type="ChEBI" id="CHEBI:83421"/>
        <dbReference type="ChEBI" id="CHEBI:456216"/>
        <dbReference type="EC" id="2.7.11.1"/>
    </reaction>
</comment>
<evidence type="ECO:0000256" key="7">
    <source>
        <dbReference type="ARBA" id="ARBA00047899"/>
    </source>
</evidence>
<sequence>MNSYHVLGLAGEGSFGRVYKGRKKGSGQVVALKFMPKVGRTDRELRSLKREIEIMRDLKHPNIVQLYDSFETDTEVVVVTEYAEGQLFQVLEDDGHLPECLVWTFAEVCFYIDFTTSGSKNMYVISLSISRSMRSLASWSQLCIIYTPIVFFIAT</sequence>
<dbReference type="Proteomes" id="UP000001038">
    <property type="component" value="Chromosome 14"/>
</dbReference>
<comment type="catalytic activity">
    <reaction evidence="7">
        <text>L-threonyl-[protein] + ATP = O-phospho-L-threonyl-[protein] + ADP + H(+)</text>
        <dbReference type="Rhea" id="RHEA:46608"/>
        <dbReference type="Rhea" id="RHEA-COMP:11060"/>
        <dbReference type="Rhea" id="RHEA-COMP:11605"/>
        <dbReference type="ChEBI" id="CHEBI:15378"/>
        <dbReference type="ChEBI" id="CHEBI:30013"/>
        <dbReference type="ChEBI" id="CHEBI:30616"/>
        <dbReference type="ChEBI" id="CHEBI:61977"/>
        <dbReference type="ChEBI" id="CHEBI:456216"/>
        <dbReference type="EC" id="2.7.11.1"/>
    </reaction>
</comment>
<evidence type="ECO:0000256" key="1">
    <source>
        <dbReference type="ARBA" id="ARBA00012513"/>
    </source>
</evidence>
<dbReference type="PANTHER" id="PTHR22983">
    <property type="entry name" value="PROTEIN KINASE RELATED"/>
    <property type="match status" value="1"/>
</dbReference>
<dbReference type="PROSITE" id="PS50011">
    <property type="entry name" value="PROTEIN_KINASE_DOM"/>
    <property type="match status" value="1"/>
</dbReference>
<evidence type="ECO:0000259" key="9">
    <source>
        <dbReference type="PROSITE" id="PS50011"/>
    </source>
</evidence>
<evidence type="ECO:0000313" key="11">
    <source>
        <dbReference type="Proteomes" id="UP000001038"/>
    </source>
</evidence>
<dbReference type="Gene3D" id="1.10.510.10">
    <property type="entry name" value="Transferase(Phosphotransferase) domain 1"/>
    <property type="match status" value="1"/>
</dbReference>
<accession>A0A3B3IDK7</accession>
<dbReference type="STRING" id="8090.ENSORLP00000041898"/>
<dbReference type="Bgee" id="ENSORLG00000029547">
    <property type="expression patterns" value="Expressed in testis and 6 other cell types or tissues"/>
</dbReference>
<dbReference type="SUPFAM" id="SSF56112">
    <property type="entry name" value="Protein kinase-like (PK-like)"/>
    <property type="match status" value="1"/>
</dbReference>
<keyword evidence="3" id="KW-0808">Transferase</keyword>
<evidence type="ECO:0000256" key="6">
    <source>
        <dbReference type="ARBA" id="ARBA00022840"/>
    </source>
</evidence>
<keyword evidence="6" id="KW-0067">ATP-binding</keyword>
<dbReference type="Pfam" id="PF00069">
    <property type="entry name" value="Pkinase"/>
    <property type="match status" value="1"/>
</dbReference>
<dbReference type="InterPro" id="IPR000719">
    <property type="entry name" value="Prot_kinase_dom"/>
</dbReference>
<keyword evidence="11" id="KW-1185">Reference proteome</keyword>
<dbReference type="FunFam" id="3.30.200.20:FF:000042">
    <property type="entry name" value="Aurora kinase A"/>
    <property type="match status" value="1"/>
</dbReference>
<reference evidence="10" key="2">
    <citation type="submission" date="2025-08" db="UniProtKB">
        <authorList>
            <consortium name="Ensembl"/>
        </authorList>
    </citation>
    <scope>IDENTIFICATION</scope>
    <source>
        <strain evidence="10">Hd-rR</strain>
    </source>
</reference>
<evidence type="ECO:0000313" key="10">
    <source>
        <dbReference type="Ensembl" id="ENSORLP00000041898.1"/>
    </source>
</evidence>
<dbReference type="InParanoid" id="A0A3B3IDK7"/>
<evidence type="ECO:0000256" key="5">
    <source>
        <dbReference type="ARBA" id="ARBA00022777"/>
    </source>
</evidence>
<dbReference type="SMART" id="SM00220">
    <property type="entry name" value="S_TKc"/>
    <property type="match status" value="1"/>
</dbReference>
<name>A0A3B3IDK7_ORYLA</name>
<keyword evidence="5" id="KW-0418">Kinase</keyword>
<evidence type="ECO:0000256" key="3">
    <source>
        <dbReference type="ARBA" id="ARBA00022679"/>
    </source>
</evidence>
<proteinExistence type="predicted"/>
<evidence type="ECO:0000256" key="4">
    <source>
        <dbReference type="ARBA" id="ARBA00022741"/>
    </source>
</evidence>